<proteinExistence type="inferred from homology"/>
<dbReference type="RefSeq" id="WP_198840941.1">
    <property type="nucleotide sequence ID" value="NZ_JAEHFJ010000003.1"/>
</dbReference>
<dbReference type="PANTHER" id="PTHR12677:SF59">
    <property type="entry name" value="GOLGI APPARATUS MEMBRANE PROTEIN TVP38-RELATED"/>
    <property type="match status" value="1"/>
</dbReference>
<name>A0ABS0WQE0_9FLAO</name>
<evidence type="ECO:0000313" key="9">
    <source>
        <dbReference type="Proteomes" id="UP000623301"/>
    </source>
</evidence>
<accession>A0ABS0WQE0</accession>
<feature type="transmembrane region" description="Helical" evidence="6">
    <location>
        <begin position="47"/>
        <end position="75"/>
    </location>
</feature>
<protein>
    <recommendedName>
        <fullName evidence="6">TVP38/TMEM64 family membrane protein</fullName>
    </recommendedName>
</protein>
<evidence type="ECO:0000256" key="1">
    <source>
        <dbReference type="ARBA" id="ARBA00004651"/>
    </source>
</evidence>
<feature type="domain" description="VTT" evidence="7">
    <location>
        <begin position="62"/>
        <end position="181"/>
    </location>
</feature>
<dbReference type="InterPro" id="IPR015414">
    <property type="entry name" value="TMEM64"/>
</dbReference>
<feature type="transmembrane region" description="Helical" evidence="6">
    <location>
        <begin position="6"/>
        <end position="26"/>
    </location>
</feature>
<comment type="similarity">
    <text evidence="6">Belongs to the TVP38/TMEM64 family.</text>
</comment>
<dbReference type="PANTHER" id="PTHR12677">
    <property type="entry name" value="GOLGI APPARATUS MEMBRANE PROTEIN TVP38-RELATED"/>
    <property type="match status" value="1"/>
</dbReference>
<evidence type="ECO:0000256" key="2">
    <source>
        <dbReference type="ARBA" id="ARBA00022475"/>
    </source>
</evidence>
<reference evidence="8 9" key="1">
    <citation type="submission" date="2020-12" db="EMBL/GenBank/DDBJ databases">
        <title>Aureibaculum luteum sp. nov. and Aureibaculum flavum sp. nov., novel members of the family Flavobacteriaceae isolated from Antarctic intertidal sediments.</title>
        <authorList>
            <person name="He X."/>
            <person name="Zhang X."/>
        </authorList>
    </citation>
    <scope>NUCLEOTIDE SEQUENCE [LARGE SCALE GENOMIC DNA]</scope>
    <source>
        <strain evidence="8 9">A20</strain>
    </source>
</reference>
<dbReference type="EMBL" id="JAEHFJ010000003">
    <property type="protein sequence ID" value="MBJ2174193.1"/>
    <property type="molecule type" value="Genomic_DNA"/>
</dbReference>
<comment type="subcellular location">
    <subcellularLocation>
        <location evidence="1 6">Cell membrane</location>
        <topology evidence="1 6">Multi-pass membrane protein</topology>
    </subcellularLocation>
</comment>
<dbReference type="Pfam" id="PF09335">
    <property type="entry name" value="VTT_dom"/>
    <property type="match status" value="1"/>
</dbReference>
<evidence type="ECO:0000256" key="6">
    <source>
        <dbReference type="RuleBase" id="RU366058"/>
    </source>
</evidence>
<comment type="caution">
    <text evidence="8">The sequence shown here is derived from an EMBL/GenBank/DDBJ whole genome shotgun (WGS) entry which is preliminary data.</text>
</comment>
<keyword evidence="3 6" id="KW-0812">Transmembrane</keyword>
<evidence type="ECO:0000259" key="7">
    <source>
        <dbReference type="Pfam" id="PF09335"/>
    </source>
</evidence>
<gene>
    <name evidence="8" type="ORF">JBL43_08090</name>
</gene>
<dbReference type="InterPro" id="IPR032816">
    <property type="entry name" value="VTT_dom"/>
</dbReference>
<feature type="transmembrane region" description="Helical" evidence="6">
    <location>
        <begin position="130"/>
        <end position="152"/>
    </location>
</feature>
<keyword evidence="9" id="KW-1185">Reference proteome</keyword>
<organism evidence="8 9">
    <name type="scientific">Aureibaculum flavum</name>
    <dbReference type="NCBI Taxonomy" id="2795986"/>
    <lineage>
        <taxon>Bacteria</taxon>
        <taxon>Pseudomonadati</taxon>
        <taxon>Bacteroidota</taxon>
        <taxon>Flavobacteriia</taxon>
        <taxon>Flavobacteriales</taxon>
        <taxon>Flavobacteriaceae</taxon>
        <taxon>Aureibaculum</taxon>
    </lineage>
</organism>
<keyword evidence="2 6" id="KW-1003">Cell membrane</keyword>
<feature type="transmembrane region" description="Helical" evidence="6">
    <location>
        <begin position="81"/>
        <end position="99"/>
    </location>
</feature>
<evidence type="ECO:0000256" key="3">
    <source>
        <dbReference type="ARBA" id="ARBA00022692"/>
    </source>
</evidence>
<evidence type="ECO:0000313" key="8">
    <source>
        <dbReference type="EMBL" id="MBJ2174193.1"/>
    </source>
</evidence>
<sequence length="187" mass="21580">MKKTKIYLRIFWVALVLIGLTLFFLYPERFTHNSLSAFVKENSTKIFSTYIGICLIRGLFLLPSTPFIFAGVLLFPESPWTVFWISMFGIMTTAIYLYFASKFLEFGKLFGQKHNAKKTKIIEKLDKHGFWVVLGWSFFPLVPTDLICYIAGSIRMNFLKYISAIFIGESILVACYIFLGEGILKLF</sequence>
<keyword evidence="4 6" id="KW-1133">Transmembrane helix</keyword>
<keyword evidence="5 6" id="KW-0472">Membrane</keyword>
<feature type="transmembrane region" description="Helical" evidence="6">
    <location>
        <begin position="158"/>
        <end position="179"/>
    </location>
</feature>
<dbReference type="Proteomes" id="UP000623301">
    <property type="component" value="Unassembled WGS sequence"/>
</dbReference>
<evidence type="ECO:0000256" key="5">
    <source>
        <dbReference type="ARBA" id="ARBA00023136"/>
    </source>
</evidence>
<evidence type="ECO:0000256" key="4">
    <source>
        <dbReference type="ARBA" id="ARBA00022989"/>
    </source>
</evidence>